<name>A0A2D0NH57_FLAN2</name>
<feature type="transmembrane region" description="Helical" evidence="1">
    <location>
        <begin position="12"/>
        <end position="30"/>
    </location>
</feature>
<dbReference type="AlphaFoldDB" id="A0A2D0NH57"/>
<sequence length="208" mass="23708">MSFSIPIRRTAGLTMYIIIPLLLIFSILYIKTSVSTASTLEQYLSAQFEGEISRHVLEEAIQYSTEKLSTELDIDLENIDITMDTYREIVREATEKFGRCQQYRLLILEPGRFPCYTCNSRKSVLLSAGQSFKIGQTCGNEKSRYGSNLPAAGLRYFLEFEGNAFEVLVAEYIQLKLFEFSGERKLILQANQLTESEMLLPPGNKITR</sequence>
<evidence type="ECO:0000313" key="2">
    <source>
        <dbReference type="EMBL" id="PHN07825.1"/>
    </source>
</evidence>
<keyword evidence="3" id="KW-1185">Reference proteome</keyword>
<keyword evidence="1" id="KW-1133">Transmembrane helix</keyword>
<evidence type="ECO:0000313" key="3">
    <source>
        <dbReference type="Proteomes" id="UP000223913"/>
    </source>
</evidence>
<protein>
    <submittedName>
        <fullName evidence="2">Uncharacterized protein</fullName>
    </submittedName>
</protein>
<gene>
    <name evidence="2" type="ORF">CRP01_04700</name>
</gene>
<dbReference type="Proteomes" id="UP000223913">
    <property type="component" value="Unassembled WGS sequence"/>
</dbReference>
<keyword evidence="1" id="KW-0472">Membrane</keyword>
<evidence type="ECO:0000256" key="1">
    <source>
        <dbReference type="SAM" id="Phobius"/>
    </source>
</evidence>
<accession>A0A2D0NH57</accession>
<comment type="caution">
    <text evidence="2">The sequence shown here is derived from an EMBL/GenBank/DDBJ whole genome shotgun (WGS) entry which is preliminary data.</text>
</comment>
<dbReference type="EMBL" id="PDUD01000005">
    <property type="protein sequence ID" value="PHN07825.1"/>
    <property type="molecule type" value="Genomic_DNA"/>
</dbReference>
<keyword evidence="1" id="KW-0812">Transmembrane</keyword>
<organism evidence="2 3">
    <name type="scientific">Flavilitoribacter nigricans (strain ATCC 23147 / DSM 23189 / NBRC 102662 / NCIMB 1420 / SS-2)</name>
    <name type="common">Lewinella nigricans</name>
    <dbReference type="NCBI Taxonomy" id="1122177"/>
    <lineage>
        <taxon>Bacteria</taxon>
        <taxon>Pseudomonadati</taxon>
        <taxon>Bacteroidota</taxon>
        <taxon>Saprospiria</taxon>
        <taxon>Saprospirales</taxon>
        <taxon>Lewinellaceae</taxon>
        <taxon>Flavilitoribacter</taxon>
    </lineage>
</organism>
<proteinExistence type="predicted"/>
<reference evidence="2 3" key="1">
    <citation type="submission" date="2017-10" db="EMBL/GenBank/DDBJ databases">
        <title>The draft genome sequence of Lewinella nigricans NBRC 102662.</title>
        <authorList>
            <person name="Wang K."/>
        </authorList>
    </citation>
    <scope>NUCLEOTIDE SEQUENCE [LARGE SCALE GENOMIC DNA]</scope>
    <source>
        <strain evidence="2 3">NBRC 102662</strain>
    </source>
</reference>